<evidence type="ECO:0000313" key="3">
    <source>
        <dbReference type="EMBL" id="KAE8681894.1"/>
    </source>
</evidence>
<dbReference type="InterPro" id="IPR025314">
    <property type="entry name" value="DUF4219"/>
</dbReference>
<gene>
    <name evidence="3" type="ORF">F3Y22_tig00111298pilonHSYRG00027</name>
</gene>
<dbReference type="PANTHER" id="PTHR35317">
    <property type="entry name" value="OS04G0629600 PROTEIN"/>
    <property type="match status" value="1"/>
</dbReference>
<name>A0A6A2YRA3_HIBSY</name>
<dbReference type="AlphaFoldDB" id="A0A6A2YRA3"/>
<feature type="domain" description="DUF4219" evidence="2">
    <location>
        <begin position="114"/>
        <end position="140"/>
    </location>
</feature>
<sequence>MGVSKMEGLNQVSSSVTWKQSVIQLEEEEEEGGRGEQGGESLRTLQQIFYGGKTGTPHSYSLDLTPLWRNQCSRKWCRLDWCPSTLPTSGLRAWFEFNVVEKIANMIQPQIQRLTKTNYGNWSIQMKALLGSQDCWDIIEDVYTEPENAVVEAALANEEKKILKESRRKDKRALFFSFQGVDESTFENISDAKTTKQAWEILQKSLQGAEKEKKISIDELVGSLQDHEQKMKQNEDSKNLEQALQSKIMSTKEKLATATYEVKKIVEVIVVDTEDKELMDMVLLSKTSMVKGLPEINPPNQICEACIKGKQHVQSFEVGRSWRTRRPLEIVHRDIAGPFDIPSLRSNRDVKFDEADYWRWSKEEKKFEELFFKDDNLINQDEQADDQGPQQNVSSSSSSSNDASNIIEDSEAPPTEVQRSTREKNARKIQRL</sequence>
<organism evidence="3 4">
    <name type="scientific">Hibiscus syriacus</name>
    <name type="common">Rose of Sharon</name>
    <dbReference type="NCBI Taxonomy" id="106335"/>
    <lineage>
        <taxon>Eukaryota</taxon>
        <taxon>Viridiplantae</taxon>
        <taxon>Streptophyta</taxon>
        <taxon>Embryophyta</taxon>
        <taxon>Tracheophyta</taxon>
        <taxon>Spermatophyta</taxon>
        <taxon>Magnoliopsida</taxon>
        <taxon>eudicotyledons</taxon>
        <taxon>Gunneridae</taxon>
        <taxon>Pentapetalae</taxon>
        <taxon>rosids</taxon>
        <taxon>malvids</taxon>
        <taxon>Malvales</taxon>
        <taxon>Malvaceae</taxon>
        <taxon>Malvoideae</taxon>
        <taxon>Hibiscus</taxon>
    </lineage>
</organism>
<dbReference type="Pfam" id="PF13961">
    <property type="entry name" value="DUF4219"/>
    <property type="match status" value="1"/>
</dbReference>
<reference evidence="3" key="1">
    <citation type="submission" date="2019-09" db="EMBL/GenBank/DDBJ databases">
        <title>Draft genome information of white flower Hibiscus syriacus.</title>
        <authorList>
            <person name="Kim Y.-M."/>
        </authorList>
    </citation>
    <scope>NUCLEOTIDE SEQUENCE [LARGE SCALE GENOMIC DNA]</scope>
    <source>
        <strain evidence="3">YM2019G1</strain>
    </source>
</reference>
<dbReference type="PANTHER" id="PTHR35317:SF28">
    <property type="entry name" value="ZINC FINGER, CCHC-TYPE, RIBONUCLEASE H-LIKE DOMAIN, GAG-PRE-INTEGRASE DOMAIN PROTEIN-RELATED"/>
    <property type="match status" value="1"/>
</dbReference>
<dbReference type="EMBL" id="VEPZ02001296">
    <property type="protein sequence ID" value="KAE8681894.1"/>
    <property type="molecule type" value="Genomic_DNA"/>
</dbReference>
<comment type="caution">
    <text evidence="3">The sequence shown here is derived from an EMBL/GenBank/DDBJ whole genome shotgun (WGS) entry which is preliminary data.</text>
</comment>
<keyword evidence="4" id="KW-1185">Reference proteome</keyword>
<feature type="region of interest" description="Disordered" evidence="1">
    <location>
        <begin position="381"/>
        <end position="432"/>
    </location>
</feature>
<protein>
    <submittedName>
        <fullName evidence="3">Mucin-2-like</fullName>
    </submittedName>
</protein>
<accession>A0A6A2YRA3</accession>
<proteinExistence type="predicted"/>
<dbReference type="Proteomes" id="UP000436088">
    <property type="component" value="Unassembled WGS sequence"/>
</dbReference>
<evidence type="ECO:0000256" key="1">
    <source>
        <dbReference type="SAM" id="MobiDB-lite"/>
    </source>
</evidence>
<evidence type="ECO:0000313" key="4">
    <source>
        <dbReference type="Proteomes" id="UP000436088"/>
    </source>
</evidence>
<evidence type="ECO:0000259" key="2">
    <source>
        <dbReference type="Pfam" id="PF13961"/>
    </source>
</evidence>